<evidence type="ECO:0000256" key="6">
    <source>
        <dbReference type="SAM" id="MobiDB-lite"/>
    </source>
</evidence>
<dbReference type="AlphaFoldDB" id="A0A7M5V2K8"/>
<dbReference type="InterPro" id="IPR001322">
    <property type="entry name" value="Lamin_tail_dom"/>
</dbReference>
<organism evidence="8 9">
    <name type="scientific">Clytia hemisphaerica</name>
    <dbReference type="NCBI Taxonomy" id="252671"/>
    <lineage>
        <taxon>Eukaryota</taxon>
        <taxon>Metazoa</taxon>
        <taxon>Cnidaria</taxon>
        <taxon>Hydrozoa</taxon>
        <taxon>Hydroidolina</taxon>
        <taxon>Leptothecata</taxon>
        <taxon>Obeliida</taxon>
        <taxon>Clytiidae</taxon>
        <taxon>Clytia</taxon>
    </lineage>
</organism>
<dbReference type="OrthoDB" id="102442at2759"/>
<dbReference type="SUPFAM" id="SSF74853">
    <property type="entry name" value="Lamin A/C globular tail domain"/>
    <property type="match status" value="1"/>
</dbReference>
<dbReference type="SUPFAM" id="SSF64593">
    <property type="entry name" value="Intermediate filament protein, coiled coil region"/>
    <property type="match status" value="1"/>
</dbReference>
<dbReference type="PROSITE" id="PS51841">
    <property type="entry name" value="LTD"/>
    <property type="match status" value="1"/>
</dbReference>
<evidence type="ECO:0000256" key="1">
    <source>
        <dbReference type="ARBA" id="ARBA00004123"/>
    </source>
</evidence>
<dbReference type="Gene3D" id="1.20.5.1160">
    <property type="entry name" value="Vasodilator-stimulated phosphoprotein"/>
    <property type="match status" value="1"/>
</dbReference>
<accession>A0A7M5V2K8</accession>
<feature type="coiled-coil region" evidence="5">
    <location>
        <begin position="167"/>
        <end position="219"/>
    </location>
</feature>
<evidence type="ECO:0000256" key="2">
    <source>
        <dbReference type="ARBA" id="ARBA00022754"/>
    </source>
</evidence>
<sequence>MTASPVIVSQRAKERDYLLALNDRFQNYVSRVRTMREQGKQIENNTFIAHTQALENELFEVKSIYEKELETCRGQLDSMTSERNAYQLEASKKGALATEYQDKYNNELTTRKKLENALADAHRLLSEKDSLIQELRITIAQHQNAHLDTTKERDALQSTLNAVQTLCDSESKARADLEASVQKLSDQLTFERQLHDKALMELNNKLSAAERAISIADEKLREHDIVDDNLAQTIAKMRMQTQAEFRRFQDESEAAYQASLSQIKGQLDAESKTLAQSNEENIHLKAIIEEMNAKIGKLDSRCNSVEEQNRSLIHTLECERQQAQNTIKELEHKLREMQEHLNAKIRELNVAYNAQIPLDLEIEAFANLLDAEEKRLSVALANPPSELVQTARGDLVSSRGHYTGVRSMPGSPRKPVSGINNSPTNFSARPKSVPINEDTKELPRSDSPGKPGSPGAYYLPGIGDNSSSTHHVRIFHVDPAGKFIRIFNNSNYQDENIGGYIIQQNMNGRPVGMFRFPPKTILKASSYTTVWSASSLAKHNPPSDFLWRAQPVWRTGINTTTILSKPNGMAISWTTPVKPYGINPPIKTRPNYMTIDDVILENLSHMNISPSSPQNTHLPAAQELLNRTITDIKPTDQMTPKDVLRPPSAKPRVRTTTSALLERDKDTMQTQEKKRPSTVHVTNIHEHLRRAHQISKDTTQATQRRPILINKVPHQTSILRTTKSAPLRRRFISTY</sequence>
<protein>
    <recommendedName>
        <fullName evidence="7">LTD domain-containing protein</fullName>
    </recommendedName>
</protein>
<feature type="domain" description="LTD" evidence="7">
    <location>
        <begin position="466"/>
        <end position="578"/>
    </location>
</feature>
<proteinExistence type="predicted"/>
<dbReference type="GO" id="GO:0005634">
    <property type="term" value="C:nucleus"/>
    <property type="evidence" value="ECO:0007669"/>
    <property type="project" value="UniProtKB-SubCell"/>
</dbReference>
<evidence type="ECO:0000313" key="9">
    <source>
        <dbReference type="Proteomes" id="UP000594262"/>
    </source>
</evidence>
<evidence type="ECO:0000313" key="8">
    <source>
        <dbReference type="EnsemblMetazoa" id="CLYHEMP002465.1"/>
    </source>
</evidence>
<dbReference type="GeneID" id="136819710"/>
<dbReference type="PANTHER" id="PTHR45721">
    <property type="entry name" value="LAMIN DM0-RELATED"/>
    <property type="match status" value="1"/>
</dbReference>
<dbReference type="Proteomes" id="UP000594262">
    <property type="component" value="Unplaced"/>
</dbReference>
<keyword evidence="4" id="KW-0539">Nucleus</keyword>
<dbReference type="RefSeq" id="XP_066932055.1">
    <property type="nucleotide sequence ID" value="XM_067075954.1"/>
</dbReference>
<feature type="coiled-coil region" evidence="5">
    <location>
        <begin position="260"/>
        <end position="347"/>
    </location>
</feature>
<feature type="region of interest" description="Disordered" evidence="6">
    <location>
        <begin position="634"/>
        <end position="658"/>
    </location>
</feature>
<keyword evidence="9" id="KW-1185">Reference proteome</keyword>
<evidence type="ECO:0000256" key="3">
    <source>
        <dbReference type="ARBA" id="ARBA00023054"/>
    </source>
</evidence>
<evidence type="ECO:0000256" key="4">
    <source>
        <dbReference type="ARBA" id="ARBA00023242"/>
    </source>
</evidence>
<dbReference type="InterPro" id="IPR036415">
    <property type="entry name" value="Lamin_tail_dom_sf"/>
</dbReference>
<evidence type="ECO:0000256" key="5">
    <source>
        <dbReference type="SAM" id="Coils"/>
    </source>
</evidence>
<name>A0A7M5V2K8_9CNID</name>
<dbReference type="EnsemblMetazoa" id="CLYHEMT002465.1">
    <property type="protein sequence ID" value="CLYHEMP002465.1"/>
    <property type="gene ID" value="CLYHEMG002465"/>
</dbReference>
<comment type="subcellular location">
    <subcellularLocation>
        <location evidence="1">Nucleus</location>
    </subcellularLocation>
</comment>
<feature type="coiled-coil region" evidence="5">
    <location>
        <begin position="97"/>
        <end position="134"/>
    </location>
</feature>
<keyword evidence="3 5" id="KW-0175">Coiled coil</keyword>
<dbReference type="InterPro" id="IPR039008">
    <property type="entry name" value="IF_rod_dom"/>
</dbReference>
<dbReference type="Gene3D" id="1.20.5.170">
    <property type="match status" value="1"/>
</dbReference>
<dbReference type="Pfam" id="PF00038">
    <property type="entry name" value="Filament"/>
    <property type="match status" value="1"/>
</dbReference>
<dbReference type="GO" id="GO:0005882">
    <property type="term" value="C:intermediate filament"/>
    <property type="evidence" value="ECO:0007669"/>
    <property type="project" value="UniProtKB-KW"/>
</dbReference>
<dbReference type="Pfam" id="PF00932">
    <property type="entry name" value="LTD"/>
    <property type="match status" value="1"/>
</dbReference>
<dbReference type="PANTHER" id="PTHR45721:SF11">
    <property type="entry name" value="LAMIN DM0-RELATED"/>
    <property type="match status" value="1"/>
</dbReference>
<dbReference type="SMART" id="SM01391">
    <property type="entry name" value="Filament"/>
    <property type="match status" value="1"/>
</dbReference>
<feature type="region of interest" description="Disordered" evidence="6">
    <location>
        <begin position="392"/>
        <end position="462"/>
    </location>
</feature>
<feature type="compositionally biased region" description="Polar residues" evidence="6">
    <location>
        <begin position="418"/>
        <end position="427"/>
    </location>
</feature>
<evidence type="ECO:0000259" key="7">
    <source>
        <dbReference type="PROSITE" id="PS51841"/>
    </source>
</evidence>
<keyword evidence="2" id="KW-0403">Intermediate filament</keyword>
<reference evidence="8" key="1">
    <citation type="submission" date="2021-01" db="UniProtKB">
        <authorList>
            <consortium name="EnsemblMetazoa"/>
        </authorList>
    </citation>
    <scope>IDENTIFICATION</scope>
</reference>
<dbReference type="Gene3D" id="2.60.40.1260">
    <property type="entry name" value="Lamin Tail domain"/>
    <property type="match status" value="1"/>
</dbReference>